<dbReference type="GO" id="GO:0016747">
    <property type="term" value="F:acyltransferase activity, transferring groups other than amino-acyl groups"/>
    <property type="evidence" value="ECO:0007669"/>
    <property type="project" value="InterPro"/>
</dbReference>
<accession>A0A2S7XRA1</accession>
<proteinExistence type="predicted"/>
<dbReference type="PANTHER" id="PTHR43800:SF1">
    <property type="entry name" value="PEPTIDYL-LYSINE N-ACETYLTRANSFERASE YJAB"/>
    <property type="match status" value="1"/>
</dbReference>
<keyword evidence="5" id="KW-1185">Reference proteome</keyword>
<dbReference type="SUPFAM" id="SSF55729">
    <property type="entry name" value="Acyl-CoA N-acyltransferases (Nat)"/>
    <property type="match status" value="1"/>
</dbReference>
<protein>
    <recommendedName>
        <fullName evidence="3">N-acetyltransferase domain-containing protein</fullName>
    </recommendedName>
</protein>
<evidence type="ECO:0000313" key="4">
    <source>
        <dbReference type="EMBL" id="PQJ96176.1"/>
    </source>
</evidence>
<reference evidence="4 5" key="1">
    <citation type="submission" date="2018-01" db="EMBL/GenBank/DDBJ databases">
        <title>The complete genome sequence of Chromatium okenii LaCa, a purple sulfur bacterium with a turbulent life.</title>
        <authorList>
            <person name="Luedin S.M."/>
            <person name="Liechti N."/>
            <person name="Storelli N."/>
            <person name="Danza F."/>
            <person name="Wittwer M."/>
            <person name="Pothier J.F."/>
            <person name="Tonolla M.A."/>
        </authorList>
    </citation>
    <scope>NUCLEOTIDE SEQUENCE [LARGE SCALE GENOMIC DNA]</scope>
    <source>
        <strain evidence="4 5">LaCa</strain>
    </source>
</reference>
<evidence type="ECO:0000256" key="2">
    <source>
        <dbReference type="ARBA" id="ARBA00023315"/>
    </source>
</evidence>
<comment type="caution">
    <text evidence="4">The sequence shown here is derived from an EMBL/GenBank/DDBJ whole genome shotgun (WGS) entry which is preliminary data.</text>
</comment>
<evidence type="ECO:0000313" key="5">
    <source>
        <dbReference type="Proteomes" id="UP000239936"/>
    </source>
</evidence>
<dbReference type="PANTHER" id="PTHR43800">
    <property type="entry name" value="PEPTIDYL-LYSINE N-ACETYLTRANSFERASE YJAB"/>
    <property type="match status" value="1"/>
</dbReference>
<dbReference type="CDD" id="cd04301">
    <property type="entry name" value="NAT_SF"/>
    <property type="match status" value="1"/>
</dbReference>
<evidence type="ECO:0000256" key="1">
    <source>
        <dbReference type="ARBA" id="ARBA00022679"/>
    </source>
</evidence>
<dbReference type="Pfam" id="PF00583">
    <property type="entry name" value="Acetyltransf_1"/>
    <property type="match status" value="1"/>
</dbReference>
<dbReference type="PROSITE" id="PS51186">
    <property type="entry name" value="GNAT"/>
    <property type="match status" value="1"/>
</dbReference>
<evidence type="ECO:0000259" key="3">
    <source>
        <dbReference type="PROSITE" id="PS51186"/>
    </source>
</evidence>
<organism evidence="4 5">
    <name type="scientific">Chromatium okenii</name>
    <dbReference type="NCBI Taxonomy" id="61644"/>
    <lineage>
        <taxon>Bacteria</taxon>
        <taxon>Pseudomonadati</taxon>
        <taxon>Pseudomonadota</taxon>
        <taxon>Gammaproteobacteria</taxon>
        <taxon>Chromatiales</taxon>
        <taxon>Chromatiaceae</taxon>
        <taxon>Chromatium</taxon>
    </lineage>
</organism>
<dbReference type="RefSeq" id="WP_105073809.1">
    <property type="nucleotide sequence ID" value="NZ_PPGH01000035.1"/>
</dbReference>
<keyword evidence="1" id="KW-0808">Transferase</keyword>
<name>A0A2S7XRA1_9GAMM</name>
<feature type="domain" description="N-acetyltransferase" evidence="3">
    <location>
        <begin position="18"/>
        <end position="166"/>
    </location>
</feature>
<gene>
    <name evidence="4" type="ORF">CXB77_10265</name>
</gene>
<keyword evidence="2" id="KW-0012">Acyltransferase</keyword>
<dbReference type="EMBL" id="PPGH01000035">
    <property type="protein sequence ID" value="PQJ96176.1"/>
    <property type="molecule type" value="Genomic_DNA"/>
</dbReference>
<dbReference type="Gene3D" id="3.40.630.30">
    <property type="match status" value="1"/>
</dbReference>
<dbReference type="InterPro" id="IPR000182">
    <property type="entry name" value="GNAT_dom"/>
</dbReference>
<sequence length="173" mass="19609">MNDHQSFALDTYHLSPELKLALLTKSDAAEIAIQLTNMEPWQSLGFTAMGLARYLVRIDPNFHCYCVFVADKLAGVIAVRYPWLRGSYLELLAIFTEYQKHGIGKQLIAWLVHETAKQNANVWTTVSNDNNRAHHFYLQNGFLPIGDIPDLIQLGCHETLLRLPITLAESNQT</sequence>
<dbReference type="Proteomes" id="UP000239936">
    <property type="component" value="Unassembled WGS sequence"/>
</dbReference>
<dbReference type="InterPro" id="IPR016181">
    <property type="entry name" value="Acyl_CoA_acyltransferase"/>
</dbReference>
<dbReference type="AlphaFoldDB" id="A0A2S7XRA1"/>
<dbReference type="OrthoDB" id="143110at2"/>